<dbReference type="EMBL" id="LUEZ02000040">
    <property type="protein sequence ID" value="RDB25648.1"/>
    <property type="molecule type" value="Genomic_DNA"/>
</dbReference>
<feature type="compositionally biased region" description="Basic and acidic residues" evidence="1">
    <location>
        <begin position="796"/>
        <end position="822"/>
    </location>
</feature>
<dbReference type="Proteomes" id="UP000076154">
    <property type="component" value="Unassembled WGS sequence"/>
</dbReference>
<protein>
    <submittedName>
        <fullName evidence="2">Thioredoxin-like protein AAED1</fullName>
    </submittedName>
</protein>
<feature type="compositionally biased region" description="Basic and acidic residues" evidence="1">
    <location>
        <begin position="469"/>
        <end position="480"/>
    </location>
</feature>
<feature type="region of interest" description="Disordered" evidence="1">
    <location>
        <begin position="115"/>
        <end position="153"/>
    </location>
</feature>
<dbReference type="InParanoid" id="A0A369JV43"/>
<feature type="compositionally biased region" description="Basic and acidic residues" evidence="1">
    <location>
        <begin position="451"/>
        <end position="462"/>
    </location>
</feature>
<feature type="region of interest" description="Disordered" evidence="1">
    <location>
        <begin position="776"/>
        <end position="822"/>
    </location>
</feature>
<feature type="compositionally biased region" description="Pro residues" evidence="1">
    <location>
        <begin position="314"/>
        <end position="324"/>
    </location>
</feature>
<dbReference type="Gene3D" id="3.40.30.10">
    <property type="entry name" value="Glutaredoxin"/>
    <property type="match status" value="1"/>
</dbReference>
<sequence length="822" mass="90781">MSTPRTIKRKPPPLFDERYPTPDPADPFAPLWVLRSRSSNPALSLAHSKDNVRGITRKPSYELYPSFLENEVLPPFERLKESHYRRRSQSTPPTQVLSSPIAFPSIQSTPRIYAHPTRTTTDPVPSLFTDNTSDSGSGTDVEPTSNKVELPSRPSTPIRLARFLLPKKTRNSITAMENPFRIRAPSVKHIAKQFISPPTEIKQLDPLFDFQSSHSINDLRTPEPPLAPLRRFVTSEAPSPSHELEGYHSQPEALSRTATSQPIRSPESTPMSNPPPPPSRTHSFSSSSYVHISSPSISTCYSTPDDTHAYTSPRPAPAPAPHPSRPSTSASTGSPFLKHRTCLAPKQQQHQHNEHLRHLHTRSHPHPPPLLLPIQTEWSLPTPFQLAYAASLSVVAESGVRVSFGSLFAAQRTVVVFIRHFWCPLCQDYMTSLVSLAHPDMMYAEAGGEGEGEKGQGQEQGEKGQGQEQGEKDKDKEKGEKERVQLVVISNGSHAFIGKYRQLFDLPFSMYTDPSLALYVALGMGRDGDHALVEGDQPRKNPEEKLGREKPEVLDGGYVKHGLVSGIAMVVLRAVKIGMPVWEKGGDINQLGGEFVLGPGLTCTFAHRMQATKGHAPVRDVLEAAGIDVPLPILRPEVQAHTPESYAWDLGSGSGNKHKVRLQRGTSMREFGARRRHSVDPGVKTEGAARSSFMQTQLTHEEEDEWMKERMRSLERLKERKNVRRGAFVGYGYGFGPVMGKKRGGSVSVSENGLCSPVAEAEEEVVGQVLVIGFKGERGDDDTEEGVSPTGATEDCDVRSEVGRPRRPYDACVKEPIRRPTV</sequence>
<dbReference type="OrthoDB" id="40334at2759"/>
<evidence type="ECO:0000256" key="1">
    <source>
        <dbReference type="SAM" id="MobiDB-lite"/>
    </source>
</evidence>
<organism evidence="2 3">
    <name type="scientific">Hypsizygus marmoreus</name>
    <name type="common">White beech mushroom</name>
    <name type="synonym">Agaricus marmoreus</name>
    <dbReference type="NCBI Taxonomy" id="39966"/>
    <lineage>
        <taxon>Eukaryota</taxon>
        <taxon>Fungi</taxon>
        <taxon>Dikarya</taxon>
        <taxon>Basidiomycota</taxon>
        <taxon>Agaricomycotina</taxon>
        <taxon>Agaricomycetes</taxon>
        <taxon>Agaricomycetidae</taxon>
        <taxon>Agaricales</taxon>
        <taxon>Tricholomatineae</taxon>
        <taxon>Lyophyllaceae</taxon>
        <taxon>Hypsizygus</taxon>
    </lineage>
</organism>
<dbReference type="InterPro" id="IPR032801">
    <property type="entry name" value="PXL2A/B/C"/>
</dbReference>
<accession>A0A369JV43</accession>
<evidence type="ECO:0000313" key="2">
    <source>
        <dbReference type="EMBL" id="RDB25648.1"/>
    </source>
</evidence>
<reference evidence="2" key="1">
    <citation type="submission" date="2018-04" db="EMBL/GenBank/DDBJ databases">
        <title>Whole genome sequencing of Hypsizygus marmoreus.</title>
        <authorList>
            <person name="Choi I.-G."/>
            <person name="Min B."/>
            <person name="Kim J.-G."/>
            <person name="Kim S."/>
            <person name="Oh Y.-L."/>
            <person name="Kong W.-S."/>
            <person name="Park H."/>
            <person name="Jeong J."/>
            <person name="Song E.-S."/>
        </authorList>
    </citation>
    <scope>NUCLEOTIDE SEQUENCE [LARGE SCALE GENOMIC DNA]</scope>
    <source>
        <strain evidence="2">51987-8</strain>
    </source>
</reference>
<dbReference type="PANTHER" id="PTHR28630:SF3">
    <property type="entry name" value="PEROXIREDOXIN-LIKE 2C"/>
    <property type="match status" value="1"/>
</dbReference>
<evidence type="ECO:0000313" key="3">
    <source>
        <dbReference type="Proteomes" id="UP000076154"/>
    </source>
</evidence>
<feature type="compositionally biased region" description="Low complexity" evidence="1">
    <location>
        <begin position="280"/>
        <end position="298"/>
    </location>
</feature>
<proteinExistence type="predicted"/>
<dbReference type="CDD" id="cd02970">
    <property type="entry name" value="PRX_like2"/>
    <property type="match status" value="1"/>
</dbReference>
<comment type="caution">
    <text evidence="2">The sequence shown here is derived from an EMBL/GenBank/DDBJ whole genome shotgun (WGS) entry which is preliminary data.</text>
</comment>
<gene>
    <name evidence="2" type="primary">Aaed1</name>
    <name evidence="2" type="ORF">Hypma_006792</name>
</gene>
<feature type="region of interest" description="Disordered" evidence="1">
    <location>
        <begin position="236"/>
        <end position="336"/>
    </location>
</feature>
<feature type="compositionally biased region" description="Polar residues" evidence="1">
    <location>
        <begin position="117"/>
        <end position="147"/>
    </location>
</feature>
<name>A0A369JV43_HYPMA</name>
<feature type="compositionally biased region" description="Basic residues" evidence="1">
    <location>
        <begin position="1"/>
        <end position="11"/>
    </location>
</feature>
<dbReference type="PANTHER" id="PTHR28630">
    <property type="match status" value="1"/>
</dbReference>
<feature type="region of interest" description="Disordered" evidence="1">
    <location>
        <begin position="445"/>
        <end position="480"/>
    </location>
</feature>
<dbReference type="AlphaFoldDB" id="A0A369JV43"/>
<feature type="region of interest" description="Disordered" evidence="1">
    <location>
        <begin position="1"/>
        <end position="23"/>
    </location>
</feature>
<dbReference type="Pfam" id="PF13911">
    <property type="entry name" value="AhpC-TSA_2"/>
    <property type="match status" value="1"/>
</dbReference>
<keyword evidence="3" id="KW-1185">Reference proteome</keyword>